<dbReference type="PANTHER" id="PTHR34388:SF1">
    <property type="entry name" value="DNA POLYMERASE III SUBUNIT DELTA"/>
    <property type="match status" value="1"/>
</dbReference>
<dbReference type="InterPro" id="IPR048466">
    <property type="entry name" value="DNA_pol3_delta-like_C"/>
</dbReference>
<gene>
    <name evidence="11" type="primary">holA</name>
    <name evidence="11" type="ORF">KIJ12_01360</name>
</gene>
<proteinExistence type="inferred from homology"/>
<comment type="caution">
    <text evidence="11">The sequence shown here is derived from an EMBL/GenBank/DDBJ whole genome shotgun (WGS) entry which is preliminary data.</text>
</comment>
<evidence type="ECO:0000259" key="10">
    <source>
        <dbReference type="Pfam" id="PF21694"/>
    </source>
</evidence>
<protein>
    <recommendedName>
        <fullName evidence="2">DNA polymerase III subunit delta</fullName>
        <ecNumber evidence="1">2.7.7.7</ecNumber>
    </recommendedName>
</protein>
<evidence type="ECO:0000313" key="11">
    <source>
        <dbReference type="EMBL" id="MBZ5961825.1"/>
    </source>
</evidence>
<dbReference type="AlphaFoldDB" id="A0A9Q3SVR6"/>
<keyword evidence="5" id="KW-0235">DNA replication</keyword>
<evidence type="ECO:0000256" key="1">
    <source>
        <dbReference type="ARBA" id="ARBA00012417"/>
    </source>
</evidence>
<keyword evidence="3 11" id="KW-0808">Transferase</keyword>
<feature type="domain" description="DNA polymerase III delta subunit-like C-terminal" evidence="10">
    <location>
        <begin position="216"/>
        <end position="330"/>
    </location>
</feature>
<evidence type="ECO:0000256" key="6">
    <source>
        <dbReference type="ARBA" id="ARBA00022932"/>
    </source>
</evidence>
<evidence type="ECO:0000256" key="4">
    <source>
        <dbReference type="ARBA" id="ARBA00022695"/>
    </source>
</evidence>
<dbReference type="Pfam" id="PF21694">
    <property type="entry name" value="DNA_pol3_delta_C"/>
    <property type="match status" value="1"/>
</dbReference>
<dbReference type="Gene3D" id="1.10.8.60">
    <property type="match status" value="1"/>
</dbReference>
<evidence type="ECO:0000259" key="9">
    <source>
        <dbReference type="Pfam" id="PF06144"/>
    </source>
</evidence>
<comment type="similarity">
    <text evidence="7">Belongs to the DNA polymerase HolA subunit family.</text>
</comment>
<evidence type="ECO:0000256" key="3">
    <source>
        <dbReference type="ARBA" id="ARBA00022679"/>
    </source>
</evidence>
<dbReference type="GO" id="GO:0003887">
    <property type="term" value="F:DNA-directed DNA polymerase activity"/>
    <property type="evidence" value="ECO:0007669"/>
    <property type="project" value="UniProtKB-KW"/>
</dbReference>
<dbReference type="InterPro" id="IPR008921">
    <property type="entry name" value="DNA_pol3_clamp-load_cplx_C"/>
</dbReference>
<dbReference type="PANTHER" id="PTHR34388">
    <property type="entry name" value="DNA POLYMERASE III SUBUNIT DELTA"/>
    <property type="match status" value="1"/>
</dbReference>
<comment type="catalytic activity">
    <reaction evidence="8">
        <text>DNA(n) + a 2'-deoxyribonucleoside 5'-triphosphate = DNA(n+1) + diphosphate</text>
        <dbReference type="Rhea" id="RHEA:22508"/>
        <dbReference type="Rhea" id="RHEA-COMP:17339"/>
        <dbReference type="Rhea" id="RHEA-COMP:17340"/>
        <dbReference type="ChEBI" id="CHEBI:33019"/>
        <dbReference type="ChEBI" id="CHEBI:61560"/>
        <dbReference type="ChEBI" id="CHEBI:173112"/>
        <dbReference type="EC" id="2.7.7.7"/>
    </reaction>
</comment>
<evidence type="ECO:0000313" key="12">
    <source>
        <dbReference type="Proteomes" id="UP000752647"/>
    </source>
</evidence>
<dbReference type="InterPro" id="IPR005790">
    <property type="entry name" value="DNA_polIII_delta"/>
</dbReference>
<keyword evidence="6" id="KW-0239">DNA-directed DNA polymerase</keyword>
<dbReference type="Pfam" id="PF06144">
    <property type="entry name" value="DNA_pol3_delta"/>
    <property type="match status" value="1"/>
</dbReference>
<dbReference type="Gene3D" id="3.40.50.300">
    <property type="entry name" value="P-loop containing nucleotide triphosphate hydrolases"/>
    <property type="match status" value="1"/>
</dbReference>
<accession>A0A9Q3SVR6</accession>
<organism evidence="11 12">
    <name type="scientific">Leuconostoc gasicomitatum</name>
    <dbReference type="NCBI Taxonomy" id="115778"/>
    <lineage>
        <taxon>Bacteria</taxon>
        <taxon>Bacillati</taxon>
        <taxon>Bacillota</taxon>
        <taxon>Bacilli</taxon>
        <taxon>Lactobacillales</taxon>
        <taxon>Lactobacillaceae</taxon>
        <taxon>Leuconostoc</taxon>
        <taxon>Leuconostoc gelidum group</taxon>
    </lineage>
</organism>
<dbReference type="EC" id="2.7.7.7" evidence="1"/>
<dbReference type="Proteomes" id="UP000752647">
    <property type="component" value="Unassembled WGS sequence"/>
</dbReference>
<evidence type="ECO:0000256" key="7">
    <source>
        <dbReference type="ARBA" id="ARBA00034754"/>
    </source>
</evidence>
<dbReference type="InterPro" id="IPR010372">
    <property type="entry name" value="DNA_pol3_delta_N"/>
</dbReference>
<dbReference type="SUPFAM" id="SSF48019">
    <property type="entry name" value="post-AAA+ oligomerization domain-like"/>
    <property type="match status" value="1"/>
</dbReference>
<reference evidence="11" key="1">
    <citation type="submission" date="2021-05" db="EMBL/GenBank/DDBJ databases">
        <title>Pangenome of Leuconostoc gelidum warrants species status for Leuconostoc gelidum subsp. gasicomitatum.</title>
        <authorList>
            <person name="Johansson P."/>
            <person name="Sade E."/>
            <person name="Hultman J."/>
            <person name="Auvinen P."/>
            <person name="Bjorkroth J."/>
        </authorList>
    </citation>
    <scope>NUCLEOTIDE SEQUENCE</scope>
    <source>
        <strain evidence="11">A.21.4</strain>
    </source>
</reference>
<dbReference type="GO" id="GO:0009360">
    <property type="term" value="C:DNA polymerase III complex"/>
    <property type="evidence" value="ECO:0007669"/>
    <property type="project" value="InterPro"/>
</dbReference>
<sequence length="333" mass="38164">MNLQQLQQQIKNKALANFYVVTGNEDVLIYRAQQAFRQLIQLADRDMNYSQFDLIDQALDEVINDAMSMPFFGDRRVVVVQNPEFLTAKGKISVQNQEQLVKLLEKPIAENIVVFFINDLKIDKRKKMTKTLLKYAENIELPALNESQSRQAITQELQQRAYKIEQDALQELILRTNAHYTAMKNELPKLIAYATHTKNISLEAVTTLVPKTLTATIFDLVDAVMTRQSKKALLIYRDLLQNGEPALRINAVLTGQFRLLLQIAGLKGTEQDMSKQLGIHPYRIKLAHQMLKKYLLASLRDSYLGMVGIEVKLKSTNQEPALLFERFILKNTL</sequence>
<dbReference type="RefSeq" id="WP_089885817.1">
    <property type="nucleotide sequence ID" value="NZ_CBCPIF010000001.1"/>
</dbReference>
<name>A0A9Q3SVR6_9LACO</name>
<evidence type="ECO:0000256" key="8">
    <source>
        <dbReference type="ARBA" id="ARBA00049244"/>
    </source>
</evidence>
<dbReference type="NCBIfam" id="TIGR01128">
    <property type="entry name" value="holA"/>
    <property type="match status" value="1"/>
</dbReference>
<keyword evidence="4 11" id="KW-0548">Nucleotidyltransferase</keyword>
<dbReference type="Gene3D" id="1.20.272.10">
    <property type="match status" value="1"/>
</dbReference>
<dbReference type="GO" id="GO:0006261">
    <property type="term" value="P:DNA-templated DNA replication"/>
    <property type="evidence" value="ECO:0007669"/>
    <property type="project" value="TreeGrafter"/>
</dbReference>
<dbReference type="EMBL" id="JAHBFI010000001">
    <property type="protein sequence ID" value="MBZ5961825.1"/>
    <property type="molecule type" value="Genomic_DNA"/>
</dbReference>
<dbReference type="GO" id="GO:0003677">
    <property type="term" value="F:DNA binding"/>
    <property type="evidence" value="ECO:0007669"/>
    <property type="project" value="InterPro"/>
</dbReference>
<evidence type="ECO:0000256" key="5">
    <source>
        <dbReference type="ARBA" id="ARBA00022705"/>
    </source>
</evidence>
<evidence type="ECO:0000256" key="2">
    <source>
        <dbReference type="ARBA" id="ARBA00017703"/>
    </source>
</evidence>
<dbReference type="SUPFAM" id="SSF52540">
    <property type="entry name" value="P-loop containing nucleoside triphosphate hydrolases"/>
    <property type="match status" value="1"/>
</dbReference>
<dbReference type="InterPro" id="IPR027417">
    <property type="entry name" value="P-loop_NTPase"/>
</dbReference>
<feature type="domain" description="DNA polymerase III delta N-terminal" evidence="9">
    <location>
        <begin position="19"/>
        <end position="138"/>
    </location>
</feature>